<dbReference type="Proteomes" id="UP000576645">
    <property type="component" value="Unassembled WGS sequence"/>
</dbReference>
<evidence type="ECO:0000313" key="4">
    <source>
        <dbReference type="Proteomes" id="UP000576645"/>
    </source>
</evidence>
<dbReference type="AlphaFoldDB" id="A0AAP6ZJ74"/>
<dbReference type="GO" id="GO:0008080">
    <property type="term" value="F:N-acetyltransferase activity"/>
    <property type="evidence" value="ECO:0007669"/>
    <property type="project" value="InterPro"/>
</dbReference>
<protein>
    <submittedName>
        <fullName evidence="3">GNAT family N-acetyltransferase</fullName>
    </submittedName>
</protein>
<keyword evidence="1" id="KW-0808">Transferase</keyword>
<dbReference type="SUPFAM" id="SSF55729">
    <property type="entry name" value="Acyl-CoA N-acyltransferases (Nat)"/>
    <property type="match status" value="1"/>
</dbReference>
<dbReference type="PANTHER" id="PTHR13947:SF37">
    <property type="entry name" value="LD18367P"/>
    <property type="match status" value="1"/>
</dbReference>
<evidence type="ECO:0000313" key="3">
    <source>
        <dbReference type="EMBL" id="NOJ21396.1"/>
    </source>
</evidence>
<dbReference type="InterPro" id="IPR000182">
    <property type="entry name" value="GNAT_dom"/>
</dbReference>
<evidence type="ECO:0000256" key="1">
    <source>
        <dbReference type="ARBA" id="ARBA00022679"/>
    </source>
</evidence>
<dbReference type="InterPro" id="IPR050769">
    <property type="entry name" value="NAT_camello-type"/>
</dbReference>
<sequence>MQISIVQAEQSDLPQFFVYLENQLAENGVDGTPLFQPLPRTNRAIPTQTQQKFIDGVSVEFSDVAWRQLWLAKDVQGKICGHIDLRHHMEDYCSHRVWLGMGVERECRKMGLGSRLIQTVIEFCQRDEQIVWLDLNVLSVNLAAKNLYLKHGFRIVGEMTDYYRVDDESISELTMSINTEAELCH</sequence>
<accession>A0AAP6ZJ74</accession>
<dbReference type="CDD" id="cd04301">
    <property type="entry name" value="NAT_SF"/>
    <property type="match status" value="1"/>
</dbReference>
<name>A0AAP6ZJ74_9VIBR</name>
<dbReference type="Pfam" id="PF13508">
    <property type="entry name" value="Acetyltransf_7"/>
    <property type="match status" value="1"/>
</dbReference>
<dbReference type="InterPro" id="IPR016181">
    <property type="entry name" value="Acyl_CoA_acyltransferase"/>
</dbReference>
<proteinExistence type="predicted"/>
<dbReference type="PROSITE" id="PS51186">
    <property type="entry name" value="GNAT"/>
    <property type="match status" value="1"/>
</dbReference>
<organism evidence="3 4">
    <name type="scientific">Vibrio coralliilyticus</name>
    <dbReference type="NCBI Taxonomy" id="190893"/>
    <lineage>
        <taxon>Bacteria</taxon>
        <taxon>Pseudomonadati</taxon>
        <taxon>Pseudomonadota</taxon>
        <taxon>Gammaproteobacteria</taxon>
        <taxon>Vibrionales</taxon>
        <taxon>Vibrionaceae</taxon>
        <taxon>Vibrio</taxon>
    </lineage>
</organism>
<feature type="domain" description="N-acetyltransferase" evidence="2">
    <location>
        <begin position="3"/>
        <end position="180"/>
    </location>
</feature>
<comment type="caution">
    <text evidence="3">The sequence shown here is derived from an EMBL/GenBank/DDBJ whole genome shotgun (WGS) entry which is preliminary data.</text>
</comment>
<evidence type="ECO:0000259" key="2">
    <source>
        <dbReference type="PROSITE" id="PS51186"/>
    </source>
</evidence>
<dbReference type="RefSeq" id="WP_171351623.1">
    <property type="nucleotide sequence ID" value="NZ_VTXP01000001.1"/>
</dbReference>
<dbReference type="Gene3D" id="3.40.630.30">
    <property type="match status" value="1"/>
</dbReference>
<reference evidence="3 4" key="1">
    <citation type="submission" date="2019-09" db="EMBL/GenBank/DDBJ databases">
        <title>Draft genome sequencing and comparative genomics of hatchery-associated Vibrios.</title>
        <authorList>
            <person name="Kehlet-Delgado H."/>
            <person name="Mueller R.S."/>
        </authorList>
    </citation>
    <scope>NUCLEOTIDE SEQUENCE [LARGE SCALE GENOMIC DNA]</scope>
    <source>
        <strain evidence="3 4">09-121-3</strain>
    </source>
</reference>
<dbReference type="EMBL" id="VTXP01000001">
    <property type="protein sequence ID" value="NOJ21396.1"/>
    <property type="molecule type" value="Genomic_DNA"/>
</dbReference>
<gene>
    <name evidence="3" type="ORF">F0238_01500</name>
</gene>
<dbReference type="PANTHER" id="PTHR13947">
    <property type="entry name" value="GNAT FAMILY N-ACETYLTRANSFERASE"/>
    <property type="match status" value="1"/>
</dbReference>